<feature type="compositionally biased region" description="Polar residues" evidence="1">
    <location>
        <begin position="260"/>
        <end position="274"/>
    </location>
</feature>
<gene>
    <name evidence="3" type="ORF">A4X06_0g7892</name>
</gene>
<feature type="compositionally biased region" description="Basic residues" evidence="1">
    <location>
        <begin position="1"/>
        <end position="10"/>
    </location>
</feature>
<keyword evidence="2" id="KW-0812">Transmembrane</keyword>
<protein>
    <submittedName>
        <fullName evidence="3">Uncharacterized protein</fullName>
    </submittedName>
</protein>
<dbReference type="EMBL" id="LWDE02001517">
    <property type="protein sequence ID" value="KAE8240146.1"/>
    <property type="molecule type" value="Genomic_DNA"/>
</dbReference>
<feature type="compositionally biased region" description="Basic and acidic residues" evidence="1">
    <location>
        <begin position="11"/>
        <end position="32"/>
    </location>
</feature>
<feature type="region of interest" description="Disordered" evidence="1">
    <location>
        <begin position="252"/>
        <end position="293"/>
    </location>
</feature>
<evidence type="ECO:0000256" key="2">
    <source>
        <dbReference type="SAM" id="Phobius"/>
    </source>
</evidence>
<dbReference type="AlphaFoldDB" id="A0A8X7STP0"/>
<keyword evidence="2" id="KW-0472">Membrane</keyword>
<keyword evidence="2" id="KW-1133">Transmembrane helix</keyword>
<feature type="compositionally biased region" description="Polar residues" evidence="1">
    <location>
        <begin position="71"/>
        <end position="83"/>
    </location>
</feature>
<evidence type="ECO:0000313" key="4">
    <source>
        <dbReference type="Proteomes" id="UP000077684"/>
    </source>
</evidence>
<feature type="compositionally biased region" description="Low complexity" evidence="1">
    <location>
        <begin position="275"/>
        <end position="291"/>
    </location>
</feature>
<dbReference type="Proteomes" id="UP000077684">
    <property type="component" value="Unassembled WGS sequence"/>
</dbReference>
<organism evidence="3 4">
    <name type="scientific">Tilletia controversa</name>
    <name type="common">dwarf bunt fungus</name>
    <dbReference type="NCBI Taxonomy" id="13291"/>
    <lineage>
        <taxon>Eukaryota</taxon>
        <taxon>Fungi</taxon>
        <taxon>Dikarya</taxon>
        <taxon>Basidiomycota</taxon>
        <taxon>Ustilaginomycotina</taxon>
        <taxon>Exobasidiomycetes</taxon>
        <taxon>Tilletiales</taxon>
        <taxon>Tilletiaceae</taxon>
        <taxon>Tilletia</taxon>
    </lineage>
</organism>
<feature type="compositionally biased region" description="Low complexity" evidence="1">
    <location>
        <begin position="56"/>
        <end position="66"/>
    </location>
</feature>
<evidence type="ECO:0000313" key="3">
    <source>
        <dbReference type="EMBL" id="KAE8240146.1"/>
    </source>
</evidence>
<proteinExistence type="predicted"/>
<feature type="transmembrane region" description="Helical" evidence="2">
    <location>
        <begin position="212"/>
        <end position="229"/>
    </location>
</feature>
<evidence type="ECO:0000256" key="1">
    <source>
        <dbReference type="SAM" id="MobiDB-lite"/>
    </source>
</evidence>
<name>A0A8X7STP0_9BASI</name>
<accession>A0A8X7STP0</accession>
<keyword evidence="4" id="KW-1185">Reference proteome</keyword>
<feature type="region of interest" description="Disordered" evidence="1">
    <location>
        <begin position="116"/>
        <end position="135"/>
    </location>
</feature>
<feature type="region of interest" description="Disordered" evidence="1">
    <location>
        <begin position="1"/>
        <end position="109"/>
    </location>
</feature>
<reference evidence="3" key="1">
    <citation type="submission" date="2016-04" db="EMBL/GenBank/DDBJ databases">
        <authorList>
            <person name="Nguyen H.D."/>
            <person name="Samba Siva P."/>
            <person name="Cullis J."/>
            <person name="Levesque C.A."/>
            <person name="Hambleton S."/>
        </authorList>
    </citation>
    <scope>NUCLEOTIDE SEQUENCE</scope>
    <source>
        <strain evidence="3">DAOMC 236426</strain>
    </source>
</reference>
<comment type="caution">
    <text evidence="3">The sequence shown here is derived from an EMBL/GenBank/DDBJ whole genome shotgun (WGS) entry which is preliminary data.</text>
</comment>
<feature type="compositionally biased region" description="Acidic residues" evidence="1">
    <location>
        <begin position="124"/>
        <end position="135"/>
    </location>
</feature>
<sequence length="312" mass="33544">MKAVARRTWHYHQEEQRAADEERIKRQERDRLNLQNQSRSGLGSESRRRSRSAVLQQTQVQSSSSSHVAGPSNNSTSEYTFSSHYEEQEGSSDFGIFDDYEPPAPAFSTVENSASAFNGISSPEESEDEDNEEFGDGVEPEAILDATRQAFGEDDIDEVRIPSEAIAASSASASVSEGPLVPEPSYDEVTRSFLILVLALSAFYGVSREAAGLLLIFFAVVVFPLLSGARDQPPKQLSTVCASMDWAHYAGERPTPALSGPSTAIGSQQPPGSNATISGPSASTAPAPRRPQCLRLGVPLPEYQAPAATPPP</sequence>
<reference evidence="3" key="2">
    <citation type="journal article" date="2019" name="IMA Fungus">
        <title>Genome sequencing and comparison of five Tilletia species to identify candidate genes for the detection of regulated species infecting wheat.</title>
        <authorList>
            <person name="Nguyen H.D.T."/>
            <person name="Sultana T."/>
            <person name="Kesanakurti P."/>
            <person name="Hambleton S."/>
        </authorList>
    </citation>
    <scope>NUCLEOTIDE SEQUENCE</scope>
    <source>
        <strain evidence="3">DAOMC 236426</strain>
    </source>
</reference>